<gene>
    <name evidence="2" type="ORF">IV87_GL000384</name>
    <name evidence="3" type="ORF">SAMN04487973_10916</name>
</gene>
<proteinExistence type="predicted"/>
<reference evidence="2 4" key="1">
    <citation type="journal article" date="2015" name="Genome Announc.">
        <title>Expanding the biotechnology potential of lactobacilli through comparative genomics of 213 strains and associated genera.</title>
        <authorList>
            <person name="Sun Z."/>
            <person name="Harris H.M."/>
            <person name="McCann A."/>
            <person name="Guo C."/>
            <person name="Argimon S."/>
            <person name="Zhang W."/>
            <person name="Yang X."/>
            <person name="Jeffery I.B."/>
            <person name="Cooney J.C."/>
            <person name="Kagawa T.F."/>
            <person name="Liu W."/>
            <person name="Song Y."/>
            <person name="Salvetti E."/>
            <person name="Wrobel A."/>
            <person name="Rasinkangas P."/>
            <person name="Parkhill J."/>
            <person name="Rea M.C."/>
            <person name="O'Sullivan O."/>
            <person name="Ritari J."/>
            <person name="Douillard F.P."/>
            <person name="Paul Ross R."/>
            <person name="Yang R."/>
            <person name="Briner A.E."/>
            <person name="Felis G.E."/>
            <person name="de Vos W.M."/>
            <person name="Barrangou R."/>
            <person name="Klaenhammer T.R."/>
            <person name="Caufield P.W."/>
            <person name="Cui Y."/>
            <person name="Zhang H."/>
            <person name="O'Toole P.W."/>
        </authorList>
    </citation>
    <scope>NUCLEOTIDE SEQUENCE [LARGE SCALE GENOMIC DNA]</scope>
    <source>
        <strain evidence="2 4">DSM 22301</strain>
    </source>
</reference>
<keyword evidence="1" id="KW-0472">Membrane</keyword>
<evidence type="ECO:0000313" key="3">
    <source>
        <dbReference type="EMBL" id="SER54322.1"/>
    </source>
</evidence>
<keyword evidence="1" id="KW-1133">Transmembrane helix</keyword>
<dbReference type="PATRIC" id="fig|319653.3.peg.394"/>
<dbReference type="InterPro" id="IPR010699">
    <property type="entry name" value="DUF1275"/>
</dbReference>
<dbReference type="EMBL" id="FOGK01000009">
    <property type="protein sequence ID" value="SER54322.1"/>
    <property type="molecule type" value="Genomic_DNA"/>
</dbReference>
<feature type="transmembrane region" description="Helical" evidence="1">
    <location>
        <begin position="201"/>
        <end position="220"/>
    </location>
</feature>
<accession>A0A0R2JYJ9</accession>
<evidence type="ECO:0000313" key="2">
    <source>
        <dbReference type="EMBL" id="KRN82302.1"/>
    </source>
</evidence>
<dbReference type="Proteomes" id="UP000182818">
    <property type="component" value="Unassembled WGS sequence"/>
</dbReference>
<dbReference type="OrthoDB" id="7057004at2"/>
<name>A0A0R2JYJ9_9LACO</name>
<evidence type="ECO:0000313" key="5">
    <source>
        <dbReference type="Proteomes" id="UP000182818"/>
    </source>
</evidence>
<dbReference type="PANTHER" id="PTHR37314:SF4">
    <property type="entry name" value="UPF0700 TRANSMEMBRANE PROTEIN YOAK"/>
    <property type="match status" value="1"/>
</dbReference>
<dbReference type="EMBL" id="JQBY01000012">
    <property type="protein sequence ID" value="KRN82302.1"/>
    <property type="molecule type" value="Genomic_DNA"/>
</dbReference>
<comment type="caution">
    <text evidence="2">The sequence shown here is derived from an EMBL/GenBank/DDBJ whole genome shotgun (WGS) entry which is preliminary data.</text>
</comment>
<dbReference type="RefSeq" id="WP_057806548.1">
    <property type="nucleotide sequence ID" value="NZ_BJYP01000021.1"/>
</dbReference>
<sequence>MQNFRRPNLYQLREIAVILTFIGGFIDAYTFIQRGGVLAAGQTGNIIFLSVDIANHNLPGVFTKISTIIGFSLGVATVPLLHKKLSFSHYWRLTTLLPGILVCAIVGCLPLTIPNIFIVPVLAYSMAVQNVAFSEIEGHGYNNVFSTGNLKKAVLALSQSLINRNKLESKTAIIYFELVLGFACGAMVSAILQKFFHVQTIWFAALLLAMVEIAYAWLLVYREHNK</sequence>
<evidence type="ECO:0000313" key="4">
    <source>
        <dbReference type="Proteomes" id="UP000051749"/>
    </source>
</evidence>
<organism evidence="2 4">
    <name type="scientific">Pediococcus ethanolidurans</name>
    <dbReference type="NCBI Taxonomy" id="319653"/>
    <lineage>
        <taxon>Bacteria</taxon>
        <taxon>Bacillati</taxon>
        <taxon>Bacillota</taxon>
        <taxon>Bacilli</taxon>
        <taxon>Lactobacillales</taxon>
        <taxon>Lactobacillaceae</taxon>
        <taxon>Pediococcus</taxon>
    </lineage>
</organism>
<feature type="transmembrane region" description="Helical" evidence="1">
    <location>
        <begin position="12"/>
        <end position="32"/>
    </location>
</feature>
<dbReference type="AlphaFoldDB" id="A0A0R2JYJ9"/>
<dbReference type="GeneID" id="76043760"/>
<reference evidence="3 5" key="2">
    <citation type="submission" date="2016-10" db="EMBL/GenBank/DDBJ databases">
        <authorList>
            <person name="Varghese N."/>
            <person name="Submissions S."/>
        </authorList>
    </citation>
    <scope>NUCLEOTIDE SEQUENCE [LARGE SCALE GENOMIC DNA]</scope>
    <source>
        <strain evidence="3 5">CGMCC 1.3889</strain>
    </source>
</reference>
<protein>
    <submittedName>
        <fullName evidence="3">Uncharacterized membrane protein YoaK, UPF0700 family</fullName>
    </submittedName>
</protein>
<keyword evidence="5" id="KW-1185">Reference proteome</keyword>
<keyword evidence="1" id="KW-0812">Transmembrane</keyword>
<feature type="transmembrane region" description="Helical" evidence="1">
    <location>
        <begin position="93"/>
        <end position="118"/>
    </location>
</feature>
<feature type="transmembrane region" description="Helical" evidence="1">
    <location>
        <begin position="61"/>
        <end position="81"/>
    </location>
</feature>
<dbReference type="Proteomes" id="UP000051749">
    <property type="component" value="Unassembled WGS sequence"/>
</dbReference>
<feature type="transmembrane region" description="Helical" evidence="1">
    <location>
        <begin position="172"/>
        <end position="192"/>
    </location>
</feature>
<dbReference type="PANTHER" id="PTHR37314">
    <property type="entry name" value="SLR0142 PROTEIN"/>
    <property type="match status" value="1"/>
</dbReference>
<evidence type="ECO:0000256" key="1">
    <source>
        <dbReference type="SAM" id="Phobius"/>
    </source>
</evidence>
<dbReference type="Pfam" id="PF06912">
    <property type="entry name" value="DUF1275"/>
    <property type="match status" value="1"/>
</dbReference>